<dbReference type="EMBL" id="CAIIXF020000005">
    <property type="protein sequence ID" value="CAH1784549.1"/>
    <property type="molecule type" value="Genomic_DNA"/>
</dbReference>
<protein>
    <submittedName>
        <fullName evidence="1">Uncharacterized protein</fullName>
    </submittedName>
</protein>
<comment type="caution">
    <text evidence="1">The sequence shown here is derived from an EMBL/GenBank/DDBJ whole genome shotgun (WGS) entry which is preliminary data.</text>
</comment>
<dbReference type="Proteomes" id="UP000749559">
    <property type="component" value="Unassembled WGS sequence"/>
</dbReference>
<sequence length="102" mass="11740">PSCQTLLMSVDPVSEDSLKSPLGLPFRGLSERVLRFPLLKPLYHLHNNKIIIITKCTFDNVICLFKGFSIVHHAFNKVSVFPFLKFTWCKRISHCPLAEREN</sequence>
<organism evidence="1 2">
    <name type="scientific">Owenia fusiformis</name>
    <name type="common">Polychaete worm</name>
    <dbReference type="NCBI Taxonomy" id="6347"/>
    <lineage>
        <taxon>Eukaryota</taxon>
        <taxon>Metazoa</taxon>
        <taxon>Spiralia</taxon>
        <taxon>Lophotrochozoa</taxon>
        <taxon>Annelida</taxon>
        <taxon>Polychaeta</taxon>
        <taxon>Sedentaria</taxon>
        <taxon>Canalipalpata</taxon>
        <taxon>Sabellida</taxon>
        <taxon>Oweniida</taxon>
        <taxon>Oweniidae</taxon>
        <taxon>Owenia</taxon>
    </lineage>
</organism>
<evidence type="ECO:0000313" key="2">
    <source>
        <dbReference type="Proteomes" id="UP000749559"/>
    </source>
</evidence>
<accession>A0A8J1XG82</accession>
<keyword evidence="2" id="KW-1185">Reference proteome</keyword>
<evidence type="ECO:0000313" key="1">
    <source>
        <dbReference type="EMBL" id="CAH1784549.1"/>
    </source>
</evidence>
<name>A0A8J1XG82_OWEFU</name>
<gene>
    <name evidence="1" type="ORF">OFUS_LOCUS10724</name>
</gene>
<feature type="non-terminal residue" evidence="1">
    <location>
        <position position="1"/>
    </location>
</feature>
<proteinExistence type="predicted"/>
<reference evidence="1" key="1">
    <citation type="submission" date="2022-03" db="EMBL/GenBank/DDBJ databases">
        <authorList>
            <person name="Martin C."/>
        </authorList>
    </citation>
    <scope>NUCLEOTIDE SEQUENCE</scope>
</reference>
<dbReference type="AlphaFoldDB" id="A0A8J1XG82"/>